<proteinExistence type="inferred from homology"/>
<dbReference type="EMBL" id="BARU01016729">
    <property type="protein sequence ID" value="GAH51881.1"/>
    <property type="molecule type" value="Genomic_DNA"/>
</dbReference>
<dbReference type="AlphaFoldDB" id="X1G1U3"/>
<name>X1G1U3_9ZZZZ</name>
<dbReference type="PANTHER" id="PTHR48101:SF1">
    <property type="entry name" value="METHYLMALONYL-COA MUTASE, LARGE SUBUNIT"/>
    <property type="match status" value="1"/>
</dbReference>
<feature type="domain" description="VOC" evidence="2">
    <location>
        <begin position="11"/>
        <end position="148"/>
    </location>
</feature>
<comment type="caution">
    <text evidence="3">The sequence shown here is derived from an EMBL/GenBank/DDBJ whole genome shotgun (WGS) entry which is preliminary data.</text>
</comment>
<reference evidence="3" key="1">
    <citation type="journal article" date="2014" name="Front. Microbiol.">
        <title>High frequency of phylogenetically diverse reductive dehalogenase-homologous genes in deep subseafloor sedimentary metagenomes.</title>
        <authorList>
            <person name="Kawai M."/>
            <person name="Futagami T."/>
            <person name="Toyoda A."/>
            <person name="Takaki Y."/>
            <person name="Nishi S."/>
            <person name="Hori S."/>
            <person name="Arai W."/>
            <person name="Tsubouchi T."/>
            <person name="Morono Y."/>
            <person name="Uchiyama I."/>
            <person name="Ito T."/>
            <person name="Fujiyama A."/>
            <person name="Inagaki F."/>
            <person name="Takami H."/>
        </authorList>
    </citation>
    <scope>NUCLEOTIDE SEQUENCE</scope>
    <source>
        <strain evidence="3">Expedition CK06-06</strain>
    </source>
</reference>
<accession>X1G1U3</accession>
<dbReference type="SUPFAM" id="SSF54593">
    <property type="entry name" value="Glyoxalase/Bleomycin resistance protein/Dihydroxybiphenyl dioxygenase"/>
    <property type="match status" value="1"/>
</dbReference>
<dbReference type="SUPFAM" id="SSF51703">
    <property type="entry name" value="Cobalamin (vitamin B12)-dependent enzymes"/>
    <property type="match status" value="1"/>
</dbReference>
<dbReference type="InterPro" id="IPR029068">
    <property type="entry name" value="Glyas_Bleomycin-R_OHBP_Dase"/>
</dbReference>
<evidence type="ECO:0000259" key="2">
    <source>
        <dbReference type="PROSITE" id="PS51819"/>
    </source>
</evidence>
<dbReference type="Gene3D" id="3.20.20.240">
    <property type="entry name" value="Methylmalonyl-CoA mutase"/>
    <property type="match status" value="1"/>
</dbReference>
<sequence>SGGTQSLHTNSFDEALSLPSEKAVKTALRTQQIIAYESEIPKIIDPLGGSYSIEKQKIKLATINLGGVKIELIEPLDKNSTVAKFIMKRGEGIHHIAFKVKKIEKVMNELRKRGVKILNREPRKGMKGKKIVFISPRNVAGTLIELCE</sequence>
<dbReference type="InterPro" id="IPR006099">
    <property type="entry name" value="MeMalonylCoA_mutase_a/b_cat"/>
</dbReference>
<dbReference type="PANTHER" id="PTHR48101">
    <property type="entry name" value="METHYLMALONYL-COA MUTASE, MITOCHONDRIAL-RELATED"/>
    <property type="match status" value="1"/>
</dbReference>
<dbReference type="Gene3D" id="3.10.180.10">
    <property type="entry name" value="2,3-Dihydroxybiphenyl 1,2-Dioxygenase, domain 1"/>
    <property type="match status" value="1"/>
</dbReference>
<protein>
    <recommendedName>
        <fullName evidence="2">VOC domain-containing protein</fullName>
    </recommendedName>
</protein>
<gene>
    <name evidence="3" type="ORF">S03H2_27792</name>
</gene>
<dbReference type="GO" id="GO:0031419">
    <property type="term" value="F:cobalamin binding"/>
    <property type="evidence" value="ECO:0007669"/>
    <property type="project" value="InterPro"/>
</dbReference>
<dbReference type="InterPro" id="IPR037523">
    <property type="entry name" value="VOC_core"/>
</dbReference>
<dbReference type="Pfam" id="PF01642">
    <property type="entry name" value="MM_CoA_mutase"/>
    <property type="match status" value="1"/>
</dbReference>
<organism evidence="3">
    <name type="scientific">marine sediment metagenome</name>
    <dbReference type="NCBI Taxonomy" id="412755"/>
    <lineage>
        <taxon>unclassified sequences</taxon>
        <taxon>metagenomes</taxon>
        <taxon>ecological metagenomes</taxon>
    </lineage>
</organism>
<evidence type="ECO:0000256" key="1">
    <source>
        <dbReference type="ARBA" id="ARBA00009308"/>
    </source>
</evidence>
<dbReference type="GO" id="GO:0016866">
    <property type="term" value="F:intramolecular transferase activity"/>
    <property type="evidence" value="ECO:0007669"/>
    <property type="project" value="InterPro"/>
</dbReference>
<dbReference type="InterPro" id="IPR016176">
    <property type="entry name" value="Cbl-dep_enz_cat"/>
</dbReference>
<dbReference type="CDD" id="cd07249">
    <property type="entry name" value="MMCE"/>
    <property type="match status" value="1"/>
</dbReference>
<feature type="non-terminal residue" evidence="3">
    <location>
        <position position="1"/>
    </location>
</feature>
<dbReference type="InterPro" id="IPR017515">
    <property type="entry name" value="MeMalonyl-CoA_epimerase"/>
</dbReference>
<dbReference type="PROSITE" id="PS51819">
    <property type="entry name" value="VOC"/>
    <property type="match status" value="1"/>
</dbReference>
<comment type="similarity">
    <text evidence="1">Belongs to the methylmalonyl-CoA epimerase family.</text>
</comment>
<evidence type="ECO:0000313" key="3">
    <source>
        <dbReference type="EMBL" id="GAH51881.1"/>
    </source>
</evidence>